<feature type="chain" id="PRO_5039152024" evidence="2">
    <location>
        <begin position="23"/>
        <end position="454"/>
    </location>
</feature>
<feature type="region of interest" description="Disordered" evidence="1">
    <location>
        <begin position="27"/>
        <end position="53"/>
    </location>
</feature>
<sequence>MVTVQASLGFSLCALLILHTHGFPFKGSKSHGQSSSHQGDDFGPQQGSATGRYAPMYSTSRQDRKGQMFGPAPSSPYMFAQSAPAPGGMGFTSEEWVPASAGSVKVGPGYPGFQAEYPVGAVPLVPLPAVYDSGSAQAGGPGSSLPETKWAVYPRIFSEEGLAKSQALDSSTLLSQNPAPSGPVLQSGETSDVVKEAELGNYQRETEEFGYPGAPESGPALQSGETSNVLKQAELGNYQHETEEFGYPSTSQSGPALMSGETSNVMKEAELGNYQRETEEFGYPGAPESGPALQSGETSNVLKEAELGNYQHETEEFGYPSASQSGPALMSGETSNVLKEAELGKYQHETEEFGYPSAGMGPGQGLPSYPLPYGVFWGSPYIYPASYSSPYPNFDYRLLYGMYPPGTYTTFSKNHEKGKDYYQSIHYLKEHVPETPSTHASGQQKKIFPQKARS</sequence>
<reference evidence="3" key="1">
    <citation type="submission" date="2020-03" db="EMBL/GenBank/DDBJ databases">
        <title>Intra-Species Differences in Population Size shape Life History and Genome Evolution.</title>
        <authorList>
            <person name="Willemsen D."/>
            <person name="Cui R."/>
            <person name="Valenzano D.R."/>
        </authorList>
    </citation>
    <scope>NUCLEOTIDE SEQUENCE</scope>
    <source>
        <strain evidence="3">GRZ</strain>
        <tissue evidence="3">Whole</tissue>
    </source>
</reference>
<keyword evidence="2" id="KW-0732">Signal</keyword>
<protein>
    <submittedName>
        <fullName evidence="3">LOC107383199-like protein</fullName>
    </submittedName>
</protein>
<name>A0A9D3BT39_NOTFU</name>
<evidence type="ECO:0000256" key="1">
    <source>
        <dbReference type="SAM" id="MobiDB-lite"/>
    </source>
</evidence>
<accession>A0A9D3BT39</accession>
<feature type="region of interest" description="Disordered" evidence="1">
    <location>
        <begin position="434"/>
        <end position="454"/>
    </location>
</feature>
<dbReference type="AlphaFoldDB" id="A0A9D3BT39"/>
<feature type="region of interest" description="Disordered" evidence="1">
    <location>
        <begin position="168"/>
        <end position="191"/>
    </location>
</feature>
<evidence type="ECO:0000313" key="3">
    <source>
        <dbReference type="EMBL" id="KAF7221557.1"/>
    </source>
</evidence>
<feature type="compositionally biased region" description="Low complexity" evidence="1">
    <location>
        <begin position="27"/>
        <end position="37"/>
    </location>
</feature>
<feature type="signal peptide" evidence="2">
    <location>
        <begin position="1"/>
        <end position="22"/>
    </location>
</feature>
<gene>
    <name evidence="3" type="ORF">G4P62_008477</name>
</gene>
<comment type="caution">
    <text evidence="3">The sequence shown here is derived from an EMBL/GenBank/DDBJ whole genome shotgun (WGS) entry which is preliminary data.</text>
</comment>
<evidence type="ECO:0000256" key="2">
    <source>
        <dbReference type="SAM" id="SignalP"/>
    </source>
</evidence>
<dbReference type="OrthoDB" id="8899263at2759"/>
<evidence type="ECO:0000313" key="4">
    <source>
        <dbReference type="Proteomes" id="UP000822369"/>
    </source>
</evidence>
<proteinExistence type="predicted"/>
<dbReference type="Proteomes" id="UP000822369">
    <property type="component" value="Chromosome 5"/>
</dbReference>
<feature type="compositionally biased region" description="Polar residues" evidence="1">
    <location>
        <begin position="435"/>
        <end position="444"/>
    </location>
</feature>
<organism evidence="3 4">
    <name type="scientific">Nothobranchius furzeri</name>
    <name type="common">Turquoise killifish</name>
    <dbReference type="NCBI Taxonomy" id="105023"/>
    <lineage>
        <taxon>Eukaryota</taxon>
        <taxon>Metazoa</taxon>
        <taxon>Chordata</taxon>
        <taxon>Craniata</taxon>
        <taxon>Vertebrata</taxon>
        <taxon>Euteleostomi</taxon>
        <taxon>Actinopterygii</taxon>
        <taxon>Neopterygii</taxon>
        <taxon>Teleostei</taxon>
        <taxon>Neoteleostei</taxon>
        <taxon>Acanthomorphata</taxon>
        <taxon>Ovalentaria</taxon>
        <taxon>Atherinomorphae</taxon>
        <taxon>Cyprinodontiformes</taxon>
        <taxon>Nothobranchiidae</taxon>
        <taxon>Nothobranchius</taxon>
    </lineage>
</organism>
<dbReference type="KEGG" id="nfu:107383199"/>
<feature type="compositionally biased region" description="Polar residues" evidence="1">
    <location>
        <begin position="168"/>
        <end position="179"/>
    </location>
</feature>
<dbReference type="EMBL" id="JAAVVJ010000005">
    <property type="protein sequence ID" value="KAF7221557.1"/>
    <property type="molecule type" value="Genomic_DNA"/>
</dbReference>